<dbReference type="eggNOG" id="ENOG5032D9S">
    <property type="taxonomic scope" value="Bacteria"/>
</dbReference>
<name>A3U5Q7_CROAH</name>
<evidence type="ECO:0000256" key="3">
    <source>
        <dbReference type="ARBA" id="ARBA00022989"/>
    </source>
</evidence>
<feature type="transmembrane region" description="Helical" evidence="5">
    <location>
        <begin position="7"/>
        <end position="28"/>
    </location>
</feature>
<dbReference type="InterPro" id="IPR032808">
    <property type="entry name" value="DoxX"/>
</dbReference>
<dbReference type="STRING" id="216432.CA2559_02425"/>
<dbReference type="AlphaFoldDB" id="A3U5Q7"/>
<proteinExistence type="predicted"/>
<dbReference type="Proteomes" id="UP000002297">
    <property type="component" value="Chromosome"/>
</dbReference>
<feature type="transmembrane region" description="Helical" evidence="5">
    <location>
        <begin position="95"/>
        <end position="112"/>
    </location>
</feature>
<evidence type="ECO:0000256" key="1">
    <source>
        <dbReference type="ARBA" id="ARBA00004141"/>
    </source>
</evidence>
<keyword evidence="3 5" id="KW-1133">Transmembrane helix</keyword>
<evidence type="ECO:0000256" key="2">
    <source>
        <dbReference type="ARBA" id="ARBA00022692"/>
    </source>
</evidence>
<accession>A3U5Q7</accession>
<gene>
    <name evidence="6" type="ordered locus">CA2559_02425</name>
</gene>
<keyword evidence="4 5" id="KW-0472">Membrane</keyword>
<protein>
    <recommendedName>
        <fullName evidence="8">DoxX-like family protein</fullName>
    </recommendedName>
</protein>
<dbReference type="GeneID" id="89452279"/>
<feature type="transmembrane region" description="Helical" evidence="5">
    <location>
        <begin position="40"/>
        <end position="62"/>
    </location>
</feature>
<evidence type="ECO:0000256" key="5">
    <source>
        <dbReference type="SAM" id="Phobius"/>
    </source>
</evidence>
<dbReference type="HOGENOM" id="CLU_142057_1_1_10"/>
<dbReference type="Pfam" id="PF13564">
    <property type="entry name" value="DoxX_2"/>
    <property type="match status" value="1"/>
</dbReference>
<evidence type="ECO:0008006" key="8">
    <source>
        <dbReference type="Google" id="ProtNLM"/>
    </source>
</evidence>
<dbReference type="OrthoDB" id="7960583at2"/>
<evidence type="ECO:0000313" key="6">
    <source>
        <dbReference type="EMBL" id="EAP87574.1"/>
    </source>
</evidence>
<organism evidence="6 7">
    <name type="scientific">Croceibacter atlanticus (strain ATCC BAA-628 / JCM 21780 / CIP 108009 / IAM 15332 / KCTC 12090 / HTCC2559)</name>
    <dbReference type="NCBI Taxonomy" id="216432"/>
    <lineage>
        <taxon>Bacteria</taxon>
        <taxon>Pseudomonadati</taxon>
        <taxon>Bacteroidota</taxon>
        <taxon>Flavobacteriia</taxon>
        <taxon>Flavobacteriales</taxon>
        <taxon>Flavobacteriaceae</taxon>
        <taxon>Croceibacter</taxon>
    </lineage>
</organism>
<feature type="transmembrane region" description="Helical" evidence="5">
    <location>
        <begin position="69"/>
        <end position="89"/>
    </location>
</feature>
<keyword evidence="2 5" id="KW-0812">Transmembrane</keyword>
<sequence>MRIQKIIYWVATALLCALMLYSASFYFLETDTVKGLFESYNYPTYIVIPLAIAKVLGVVMILWRRNAWLTSWAYAGFFFDIVLAFFAHQQAGEDTTTTLIALIFLLISFFFGKTVRA</sequence>
<dbReference type="KEGG" id="cat:CA2559_02425"/>
<dbReference type="RefSeq" id="WP_013186252.1">
    <property type="nucleotide sequence ID" value="NC_014230.1"/>
</dbReference>
<dbReference type="GO" id="GO:0016020">
    <property type="term" value="C:membrane"/>
    <property type="evidence" value="ECO:0007669"/>
    <property type="project" value="UniProtKB-SubCell"/>
</dbReference>
<comment type="subcellular location">
    <subcellularLocation>
        <location evidence="1">Membrane</location>
        <topology evidence="1">Multi-pass membrane protein</topology>
    </subcellularLocation>
</comment>
<reference evidence="6 7" key="1">
    <citation type="journal article" date="2010" name="J. Bacteriol.">
        <title>The complete genome sequence of Croceibacter atlanticus HTCC2559T.</title>
        <authorList>
            <person name="Oh H.M."/>
            <person name="Kang I."/>
            <person name="Ferriera S."/>
            <person name="Giovannoni S.J."/>
            <person name="Cho J.C."/>
        </authorList>
    </citation>
    <scope>NUCLEOTIDE SEQUENCE [LARGE SCALE GENOMIC DNA]</scope>
    <source>
        <strain evidence="7">ATCC BAA-628 / HTCC2559 / KCTC 12090</strain>
    </source>
</reference>
<evidence type="ECO:0000313" key="7">
    <source>
        <dbReference type="Proteomes" id="UP000002297"/>
    </source>
</evidence>
<keyword evidence="7" id="KW-1185">Reference proteome</keyword>
<evidence type="ECO:0000256" key="4">
    <source>
        <dbReference type="ARBA" id="ARBA00023136"/>
    </source>
</evidence>
<dbReference type="EMBL" id="CP002046">
    <property type="protein sequence ID" value="EAP87574.1"/>
    <property type="molecule type" value="Genomic_DNA"/>
</dbReference>